<reference evidence="2" key="2">
    <citation type="journal article" date="2017" name="Front. Cell. Infect. Microbiol.">
        <title>Analysis of the Salivary Gland Transcriptome of Unfed and Partially Fed Amblyomma sculptum Ticks and Descriptive Proteome of the Saliva.</title>
        <authorList>
            <person name="Esteves E."/>
            <person name="Maruyama S.R."/>
            <person name="Kawahara R."/>
            <person name="Fujita A."/>
            <person name="Martins L.A."/>
            <person name="Righi A.A."/>
            <person name="Costa F.B."/>
            <person name="Palmisano G."/>
            <person name="Labruna M.B."/>
            <person name="Sa-Nunes A."/>
            <person name="Ribeiro J.M.C."/>
            <person name="Fogaca A.C."/>
        </authorList>
    </citation>
    <scope>NUCLEOTIDE SEQUENCE</scope>
</reference>
<dbReference type="Pfam" id="PF08568">
    <property type="entry name" value="Kinetochor_Ybp2"/>
    <property type="match status" value="1"/>
</dbReference>
<organism evidence="2">
    <name type="scientific">Amblyomma sculptum</name>
    <name type="common">Tick</name>
    <dbReference type="NCBI Taxonomy" id="1581419"/>
    <lineage>
        <taxon>Eukaryota</taxon>
        <taxon>Metazoa</taxon>
        <taxon>Ecdysozoa</taxon>
        <taxon>Arthropoda</taxon>
        <taxon>Chelicerata</taxon>
        <taxon>Arachnida</taxon>
        <taxon>Acari</taxon>
        <taxon>Parasitiformes</taxon>
        <taxon>Ixodida</taxon>
        <taxon>Ixodoidea</taxon>
        <taxon>Ixodidae</taxon>
        <taxon>Amblyomminae</taxon>
        <taxon>Amblyomma</taxon>
    </lineage>
</organism>
<feature type="region of interest" description="Disordered" evidence="1">
    <location>
        <begin position="522"/>
        <end position="541"/>
    </location>
</feature>
<name>A0A1E1XIU6_AMBSC</name>
<evidence type="ECO:0000256" key="1">
    <source>
        <dbReference type="SAM" id="MobiDB-lite"/>
    </source>
</evidence>
<dbReference type="InterPro" id="IPR013877">
    <property type="entry name" value="YAP-bd/ALF4/Glomulin"/>
</dbReference>
<proteinExistence type="evidence at transcript level"/>
<dbReference type="GO" id="GO:0005737">
    <property type="term" value="C:cytoplasm"/>
    <property type="evidence" value="ECO:0007669"/>
    <property type="project" value="TreeGrafter"/>
</dbReference>
<sequence>MEEMECGDPIARAVEFLNSQKYDEAKAFLSEAAPDVIFTHGWDLVLPVLTAMEKEIDAKCDVNVCLCKELLEVIGSRGKPKEVLISLLEHLQLVKSSAGLHAVLQCFQKLLQGPLGNKLKFLDMILDSLYTHLKRLSASVAKNSGEQTSDDVSTETPESQNLGCCLNAMAEFFSEVTHDCNLQKESRLVECPRTENELFLKYLMLFLGEVAVLDLQRHPDTSPNVAQLSAERLVSHISSRSTDLIKLCISREETRQCKEKSSDAEDTEKDLPEPVSPICRAILAWSIFVENFEQDNVPCVYASRYVFEYNLQNIMILLSHSSGHVVVKGVALCANMVSRLNHGEFSSLDLDNSNLMSLLRCLGKVMIYSCSSKARKAALGVLVDYIKCFEYEARYILYCRMLQVEKHAGLHGLLIDLYRQDMHATLKTNNQDDTFLGVNFVEFLKIAVSNFSSQNLTDILDDSDSVLAVLNLLRYFACVMPHQGQICAKATQSVCEIAENYTEQVKKSLDQTRIQYKAELEHSKEEVKGGKNPKNSLFPSLPPEQEAHVLKTALTRLDLVESVLVLAVDSLGQCANQLVQ</sequence>
<dbReference type="PANTHER" id="PTHR15430:SF1">
    <property type="entry name" value="GLOMULIN"/>
    <property type="match status" value="1"/>
</dbReference>
<dbReference type="AlphaFoldDB" id="A0A1E1XIU6"/>
<dbReference type="PANTHER" id="PTHR15430">
    <property type="entry name" value="GLOMULIN"/>
    <property type="match status" value="1"/>
</dbReference>
<accession>A0A1E1XIU6</accession>
<evidence type="ECO:0000313" key="2">
    <source>
        <dbReference type="EMBL" id="JAT99257.1"/>
    </source>
</evidence>
<protein>
    <submittedName>
        <fullName evidence="2">Putative positive regulation of cytokine secretion</fullName>
    </submittedName>
</protein>
<dbReference type="EMBL" id="GFAA01004177">
    <property type="protein sequence ID" value="JAT99257.1"/>
    <property type="molecule type" value="mRNA"/>
</dbReference>
<reference evidence="2" key="1">
    <citation type="submission" date="2016-09" db="EMBL/GenBank/DDBJ databases">
        <authorList>
            <person name="Capua I."/>
            <person name="De Benedictis P."/>
            <person name="Joannis T."/>
            <person name="Lombin L.H."/>
            <person name="Cattoli G."/>
        </authorList>
    </citation>
    <scope>NUCLEOTIDE SEQUENCE</scope>
</reference>
<dbReference type="InterPro" id="IPR019516">
    <property type="entry name" value="Glomulin/ALF4"/>
</dbReference>
<dbReference type="GO" id="GO:0055105">
    <property type="term" value="F:ubiquitin-protein transferase inhibitor activity"/>
    <property type="evidence" value="ECO:0007669"/>
    <property type="project" value="TreeGrafter"/>
</dbReference>